<protein>
    <submittedName>
        <fullName evidence="1">Uncharacterized protein</fullName>
    </submittedName>
</protein>
<gene>
    <name evidence="1" type="ORF">K4L44_17640</name>
</gene>
<name>A0AC61NFC5_9BACT</name>
<reference evidence="1" key="1">
    <citation type="submission" date="2021-08" db="EMBL/GenBank/DDBJ databases">
        <title>Novel anaerobic bacterium isolated from sea squirt in East Sea, Republic of Korea.</title>
        <authorList>
            <person name="Nguyen T.H."/>
            <person name="Li Z."/>
            <person name="Lee Y.-J."/>
            <person name="Ko J."/>
            <person name="Kim S.-G."/>
        </authorList>
    </citation>
    <scope>NUCLEOTIDE SEQUENCE</scope>
    <source>
        <strain evidence="1">KCTC 25031</strain>
    </source>
</reference>
<accession>A0AC61NFC5</accession>
<dbReference type="Proteomes" id="UP000826212">
    <property type="component" value="Chromosome"/>
</dbReference>
<sequence>MKYLLSIILLFTVLFAHADKLSRKDKSELDRLIRSEQYHKALKKIDILSRRYRKSYQLQMLKGVIYIAMPEHMAEADKEVAKALELTNKAYEKQEIRYFVARAYHRQEKFQDCIKECQSLLTDVEKWKRNSDSKLENLITMAKTSSMYLDAPLDVNIDPYDVNTEGFELAPTIPLNVKQILYSSGKGNSVLRKDYDGHKDNSSMKRLSFSKGNIITSLSMNLQRDVMVISVAKKNNYRGDATIYISKLDNGTWTRPKVLPDEINSSSDDNFASISPDGHWVFFSSKRFGGKGGFDIYKARLNRDWTVEKPNNVGKFVNTHGDEIYPVLHPNGTSLYFSTNGQMGVGGFDIYYSDEYEGVYTDPINLGYPLNSTADDYEYVESVDGTAGYLVSKRMNGLGNTDIYKVFYPDRERNGLFAVVGNYDTELEQNDSIVGSLENISTVKEVSVNDETGNFAVVAKKGENYQLSIRNSATKDSLYETEIYVSDKEYEQMTPPLVDLGNIDANEVKDAAPKKAEVVNLSREELQHIFFERNHARLTNYSQGVIRKLIAREDLKTNKVKLALSGTIDGQELALEKTTLSIQRCKVVKQYLIKMGIEPDRISIVNNEQAYRPFIVDHYFHKLYYYLYLGQKVNEEFIKSLESHDQMRMGNLLNRRVKIDIQD</sequence>
<keyword evidence="2" id="KW-1185">Reference proteome</keyword>
<evidence type="ECO:0000313" key="1">
    <source>
        <dbReference type="EMBL" id="QZE14308.1"/>
    </source>
</evidence>
<proteinExistence type="predicted"/>
<dbReference type="EMBL" id="CP081303">
    <property type="protein sequence ID" value="QZE14308.1"/>
    <property type="molecule type" value="Genomic_DNA"/>
</dbReference>
<evidence type="ECO:0000313" key="2">
    <source>
        <dbReference type="Proteomes" id="UP000826212"/>
    </source>
</evidence>
<organism evidence="1 2">
    <name type="scientific">Halosquirtibacter laminarini</name>
    <dbReference type="NCBI Taxonomy" id="3374600"/>
    <lineage>
        <taxon>Bacteria</taxon>
        <taxon>Pseudomonadati</taxon>
        <taxon>Bacteroidota</taxon>
        <taxon>Bacteroidia</taxon>
        <taxon>Marinilabiliales</taxon>
        <taxon>Prolixibacteraceae</taxon>
        <taxon>Halosquirtibacter</taxon>
    </lineage>
</organism>